<evidence type="ECO:0000259" key="8">
    <source>
        <dbReference type="Pfam" id="PF00999"/>
    </source>
</evidence>
<dbReference type="PANTHER" id="PTHR32468">
    <property type="entry name" value="CATION/H + ANTIPORTER"/>
    <property type="match status" value="1"/>
</dbReference>
<dbReference type="InterPro" id="IPR038770">
    <property type="entry name" value="Na+/solute_symporter_sf"/>
</dbReference>
<feature type="domain" description="Cation/H+ exchanger transmembrane" evidence="8">
    <location>
        <begin position="17"/>
        <end position="399"/>
    </location>
</feature>
<keyword evidence="4 7" id="KW-1133">Transmembrane helix</keyword>
<keyword evidence="10" id="KW-1185">Reference proteome</keyword>
<protein>
    <submittedName>
        <fullName evidence="9">Cation:proton antiporter</fullName>
    </submittedName>
</protein>
<dbReference type="EMBL" id="JBHUKU010000006">
    <property type="protein sequence ID" value="MFD2459657.1"/>
    <property type="molecule type" value="Genomic_DNA"/>
</dbReference>
<dbReference type="InterPro" id="IPR050794">
    <property type="entry name" value="CPA2_transporter"/>
</dbReference>
<evidence type="ECO:0000256" key="6">
    <source>
        <dbReference type="ARBA" id="ARBA00023136"/>
    </source>
</evidence>
<keyword evidence="2" id="KW-0813">Transport</keyword>
<feature type="transmembrane region" description="Helical" evidence="7">
    <location>
        <begin position="240"/>
        <end position="273"/>
    </location>
</feature>
<comment type="subcellular location">
    <subcellularLocation>
        <location evidence="1">Membrane</location>
        <topology evidence="1">Multi-pass membrane protein</topology>
    </subcellularLocation>
</comment>
<feature type="transmembrane region" description="Helical" evidence="7">
    <location>
        <begin position="379"/>
        <end position="401"/>
    </location>
</feature>
<feature type="transmembrane region" description="Helical" evidence="7">
    <location>
        <begin position="40"/>
        <end position="58"/>
    </location>
</feature>
<feature type="transmembrane region" description="Helical" evidence="7">
    <location>
        <begin position="201"/>
        <end position="220"/>
    </location>
</feature>
<comment type="caution">
    <text evidence="9">The sequence shown here is derived from an EMBL/GenBank/DDBJ whole genome shotgun (WGS) entry which is preliminary data.</text>
</comment>
<feature type="transmembrane region" description="Helical" evidence="7">
    <location>
        <begin position="173"/>
        <end position="195"/>
    </location>
</feature>
<evidence type="ECO:0000256" key="1">
    <source>
        <dbReference type="ARBA" id="ARBA00004141"/>
    </source>
</evidence>
<feature type="transmembrane region" description="Helical" evidence="7">
    <location>
        <begin position="102"/>
        <end position="123"/>
    </location>
</feature>
<keyword evidence="5" id="KW-0406">Ion transport</keyword>
<evidence type="ECO:0000256" key="3">
    <source>
        <dbReference type="ARBA" id="ARBA00022692"/>
    </source>
</evidence>
<feature type="transmembrane region" description="Helical" evidence="7">
    <location>
        <begin position="315"/>
        <end position="338"/>
    </location>
</feature>
<evidence type="ECO:0000256" key="7">
    <source>
        <dbReference type="SAM" id="Phobius"/>
    </source>
</evidence>
<dbReference type="Proteomes" id="UP001597419">
    <property type="component" value="Unassembled WGS sequence"/>
</dbReference>
<organism evidence="9 10">
    <name type="scientific">Amycolatopsis samaneae</name>
    <dbReference type="NCBI Taxonomy" id="664691"/>
    <lineage>
        <taxon>Bacteria</taxon>
        <taxon>Bacillati</taxon>
        <taxon>Actinomycetota</taxon>
        <taxon>Actinomycetes</taxon>
        <taxon>Pseudonocardiales</taxon>
        <taxon>Pseudonocardiaceae</taxon>
        <taxon>Amycolatopsis</taxon>
    </lineage>
</organism>
<evidence type="ECO:0000313" key="9">
    <source>
        <dbReference type="EMBL" id="MFD2459657.1"/>
    </source>
</evidence>
<dbReference type="InterPro" id="IPR006153">
    <property type="entry name" value="Cation/H_exchanger_TM"/>
</dbReference>
<evidence type="ECO:0000256" key="4">
    <source>
        <dbReference type="ARBA" id="ARBA00022989"/>
    </source>
</evidence>
<dbReference type="PANTHER" id="PTHR32468:SF0">
    <property type="entry name" value="K(+)_H(+) ANTIPORTER 1"/>
    <property type="match status" value="1"/>
</dbReference>
<dbReference type="Gene3D" id="1.20.1530.20">
    <property type="match status" value="1"/>
</dbReference>
<name>A0ABW5GGK9_9PSEU</name>
<dbReference type="Pfam" id="PF00999">
    <property type="entry name" value="Na_H_Exchanger"/>
    <property type="match status" value="1"/>
</dbReference>
<feature type="transmembrane region" description="Helical" evidence="7">
    <location>
        <begin position="70"/>
        <end position="90"/>
    </location>
</feature>
<gene>
    <name evidence="9" type="ORF">ACFSYJ_13670</name>
</gene>
<sequence>MSPAAAAPAFFLAVLVILLVCRVVCYAMGRIGQPPVVGEMVAGVLLGPSLLGLLAPGVQEALFPEGLRPLLYVGGQIGLVVFMFGTGYEFSLRSIRGSARTVGAVSLAGTVVPLALGVGVSLLGNQWTRLFRPDVSVVVSAAFVGVAVAITAFPMLARIITERGLAGTRFGSLALACGAIDDALAWVLLAVVLSMHAASGGPALLTVGGAVLFAIVLTTVGRRLLGRVMAGTRFGGDQRVLITAVVLFAAAWFTDVIGLYAVFGAFCVGIALPRSETAEAVLAKLMPIGRIVFLPLFFTYSGLNTRFALLGDPGLLLFTVVCVVAAVVGKFGACWGAARLAGEPPGVAVRVGALINARGLMQLIALNIGLQAGIVSPSLFTVLVVVALVTTVMTAPVLSWLDRREGRAPVSGNTDEFLLGAQSFPKS</sequence>
<keyword evidence="3 7" id="KW-0812">Transmembrane</keyword>
<reference evidence="10" key="1">
    <citation type="journal article" date="2019" name="Int. J. Syst. Evol. Microbiol.">
        <title>The Global Catalogue of Microorganisms (GCM) 10K type strain sequencing project: providing services to taxonomists for standard genome sequencing and annotation.</title>
        <authorList>
            <consortium name="The Broad Institute Genomics Platform"/>
            <consortium name="The Broad Institute Genome Sequencing Center for Infectious Disease"/>
            <person name="Wu L."/>
            <person name="Ma J."/>
        </authorList>
    </citation>
    <scope>NUCLEOTIDE SEQUENCE [LARGE SCALE GENOMIC DNA]</scope>
    <source>
        <strain evidence="10">CGMCC 4.7643</strain>
    </source>
</reference>
<evidence type="ECO:0000256" key="2">
    <source>
        <dbReference type="ARBA" id="ARBA00022448"/>
    </source>
</evidence>
<feature type="transmembrane region" description="Helical" evidence="7">
    <location>
        <begin position="6"/>
        <end position="28"/>
    </location>
</feature>
<keyword evidence="6 7" id="KW-0472">Membrane</keyword>
<evidence type="ECO:0000256" key="5">
    <source>
        <dbReference type="ARBA" id="ARBA00023065"/>
    </source>
</evidence>
<feature type="transmembrane region" description="Helical" evidence="7">
    <location>
        <begin position="285"/>
        <end position="303"/>
    </location>
</feature>
<evidence type="ECO:0000313" key="10">
    <source>
        <dbReference type="Proteomes" id="UP001597419"/>
    </source>
</evidence>
<proteinExistence type="predicted"/>
<accession>A0ABW5GGK9</accession>
<feature type="transmembrane region" description="Helical" evidence="7">
    <location>
        <begin position="135"/>
        <end position="161"/>
    </location>
</feature>
<dbReference type="RefSeq" id="WP_345397242.1">
    <property type="nucleotide sequence ID" value="NZ_BAABHG010000008.1"/>
</dbReference>